<dbReference type="RefSeq" id="WP_132747586.1">
    <property type="nucleotide sequence ID" value="NZ_SLXK01000037.1"/>
</dbReference>
<feature type="signal peptide" evidence="1">
    <location>
        <begin position="1"/>
        <end position="22"/>
    </location>
</feature>
<organism evidence="2 3">
    <name type="scientific">Scopulibacillus darangshiensis</name>
    <dbReference type="NCBI Taxonomy" id="442528"/>
    <lineage>
        <taxon>Bacteria</taxon>
        <taxon>Bacillati</taxon>
        <taxon>Bacillota</taxon>
        <taxon>Bacilli</taxon>
        <taxon>Bacillales</taxon>
        <taxon>Sporolactobacillaceae</taxon>
        <taxon>Scopulibacillus</taxon>
    </lineage>
</organism>
<dbReference type="EMBL" id="SLXK01000037">
    <property type="protein sequence ID" value="TCP22121.1"/>
    <property type="molecule type" value="Genomic_DNA"/>
</dbReference>
<dbReference type="Proteomes" id="UP000295416">
    <property type="component" value="Unassembled WGS sequence"/>
</dbReference>
<sequence length="469" mass="54154">MKNKYKKIAAAAAILAVFLVAAWSLQYNGQHFEIDKKAFKPESSFENLMKEQYGRLDYLAEADRYHITTNLGKEVEVPKMRRAITFHKIWLNNMGTYLLYSLNIRQDDKKPKDLPKLHFNKVIFNLDNGKRKTINTPNWIDTGRNTLDHDFYRGIFFQPQMGFSNDQYHKYQTMLEHVTSVTLMNPKLISSDKEVTLKDIVLPANLNKDKWLIKKARLDQSWEVSPKLKVHFTSYEKYYNYTKVNVELTGGDKYRFAGAEVTYLDPDKPIYDQSYEDRTGLLKENILGIPSGMSTIQMIMEGYKVNTGKTLSISLDNQAIKQAMKDNPNEKKISEIGNSVIFVGRSEVDPRPGHTVISLKFKYKDPSKPYIVDLWPKTKKEAQEIKAHGYSLQNYQILSITDDKGKELPNVEIGNDYTQHDGQVVDLIVENKNIESAKRLDISISNIVNFKKVENPKFILDLEKIRSIS</sequence>
<evidence type="ECO:0000313" key="2">
    <source>
        <dbReference type="EMBL" id="TCP22121.1"/>
    </source>
</evidence>
<name>A0A4R2NKV0_9BACL</name>
<feature type="chain" id="PRO_5039222825" description="DUF4179 domain-containing protein" evidence="1">
    <location>
        <begin position="23"/>
        <end position="469"/>
    </location>
</feature>
<evidence type="ECO:0008006" key="4">
    <source>
        <dbReference type="Google" id="ProtNLM"/>
    </source>
</evidence>
<comment type="caution">
    <text evidence="2">The sequence shown here is derived from an EMBL/GenBank/DDBJ whole genome shotgun (WGS) entry which is preliminary data.</text>
</comment>
<reference evidence="2 3" key="1">
    <citation type="submission" date="2019-03" db="EMBL/GenBank/DDBJ databases">
        <title>Genomic Encyclopedia of Type Strains, Phase IV (KMG-IV): sequencing the most valuable type-strain genomes for metagenomic binning, comparative biology and taxonomic classification.</title>
        <authorList>
            <person name="Goeker M."/>
        </authorList>
    </citation>
    <scope>NUCLEOTIDE SEQUENCE [LARGE SCALE GENOMIC DNA]</scope>
    <source>
        <strain evidence="2 3">DSM 19377</strain>
    </source>
</reference>
<evidence type="ECO:0000256" key="1">
    <source>
        <dbReference type="SAM" id="SignalP"/>
    </source>
</evidence>
<proteinExistence type="predicted"/>
<accession>A0A4R2NKV0</accession>
<keyword evidence="3" id="KW-1185">Reference proteome</keyword>
<protein>
    <recommendedName>
        <fullName evidence="4">DUF4179 domain-containing protein</fullName>
    </recommendedName>
</protein>
<dbReference type="AlphaFoldDB" id="A0A4R2NKV0"/>
<gene>
    <name evidence="2" type="ORF">EV207_1379</name>
</gene>
<keyword evidence="1" id="KW-0732">Signal</keyword>
<evidence type="ECO:0000313" key="3">
    <source>
        <dbReference type="Proteomes" id="UP000295416"/>
    </source>
</evidence>